<keyword evidence="9" id="KW-1185">Reference proteome</keyword>
<feature type="transmembrane region" description="Helical" evidence="6">
    <location>
        <begin position="273"/>
        <end position="293"/>
    </location>
</feature>
<feature type="transmembrane region" description="Helical" evidence="6">
    <location>
        <begin position="100"/>
        <end position="121"/>
    </location>
</feature>
<dbReference type="InterPro" id="IPR037185">
    <property type="entry name" value="EmrE-like"/>
</dbReference>
<keyword evidence="4 6" id="KW-1133">Transmembrane helix</keyword>
<evidence type="ECO:0000256" key="1">
    <source>
        <dbReference type="ARBA" id="ARBA00004141"/>
    </source>
</evidence>
<feature type="domain" description="EamA" evidence="7">
    <location>
        <begin position="7"/>
        <end position="144"/>
    </location>
</feature>
<keyword evidence="3 6" id="KW-0812">Transmembrane</keyword>
<gene>
    <name evidence="8" type="ORF">SNE25_30310</name>
</gene>
<sequence length="302" mass="32831">MKSEALKGSIFVAMGACCYGMLGSFVKMAYRDGFATAEVVLSQFGLGLAGLFVLTLFRKREHKQKQQESSFKSKIKLIAAGTSLGLTSIFYYMAVRLVPVSIAIVLLMQTVWMSVVLEMLLHKRLPSWHKIASALLVMAGTVLATQVLKQSAGISWPGLVWGVLSAVCYTATMYSSNHVELHCPPLTRSLYMILGGFIIIILVFHASVNPGFSYRIFMSWGVLVSLFGTILPPLLFTRGMPSTGMGLGAIIAALEIPVAVLAANCLLHETATLSQWIGIILILTAVVLMNLTIKQSLKNNNK</sequence>
<feature type="transmembrane region" description="Helical" evidence="6">
    <location>
        <begin position="186"/>
        <end position="206"/>
    </location>
</feature>
<evidence type="ECO:0000256" key="6">
    <source>
        <dbReference type="SAM" id="Phobius"/>
    </source>
</evidence>
<accession>A0ABZ0TKB9</accession>
<feature type="domain" description="EamA" evidence="7">
    <location>
        <begin position="157"/>
        <end position="290"/>
    </location>
</feature>
<dbReference type="PANTHER" id="PTHR32322">
    <property type="entry name" value="INNER MEMBRANE TRANSPORTER"/>
    <property type="match status" value="1"/>
</dbReference>
<evidence type="ECO:0000256" key="4">
    <source>
        <dbReference type="ARBA" id="ARBA00022989"/>
    </source>
</evidence>
<evidence type="ECO:0000259" key="7">
    <source>
        <dbReference type="Pfam" id="PF00892"/>
    </source>
</evidence>
<reference evidence="8 9" key="1">
    <citation type="submission" date="2023-11" db="EMBL/GenBank/DDBJ databases">
        <title>Analysis of the Genomes of Mucilaginibacter gossypii cycad 4 and M. sabulilitoris SNA2: microbes with the potential for plant growth promotion.</title>
        <authorList>
            <person name="Hirsch A.M."/>
            <person name="Humm E."/>
            <person name="Rubbi M."/>
            <person name="Del Vecchio G."/>
            <person name="Ha S.M."/>
            <person name="Pellegrini M."/>
            <person name="Gunsalus R.P."/>
        </authorList>
    </citation>
    <scope>NUCLEOTIDE SEQUENCE [LARGE SCALE GENOMIC DNA]</scope>
    <source>
        <strain evidence="8 9">SNA2</strain>
    </source>
</reference>
<keyword evidence="5 6" id="KW-0472">Membrane</keyword>
<dbReference type="Proteomes" id="UP001324380">
    <property type="component" value="Chromosome"/>
</dbReference>
<feature type="transmembrane region" description="Helical" evidence="6">
    <location>
        <begin position="12"/>
        <end position="30"/>
    </location>
</feature>
<feature type="transmembrane region" description="Helical" evidence="6">
    <location>
        <begin position="128"/>
        <end position="148"/>
    </location>
</feature>
<organism evidence="8 9">
    <name type="scientific">Mucilaginibacter sabulilitoris</name>
    <dbReference type="NCBI Taxonomy" id="1173583"/>
    <lineage>
        <taxon>Bacteria</taxon>
        <taxon>Pseudomonadati</taxon>
        <taxon>Bacteroidota</taxon>
        <taxon>Sphingobacteriia</taxon>
        <taxon>Sphingobacteriales</taxon>
        <taxon>Sphingobacteriaceae</taxon>
        <taxon>Mucilaginibacter</taxon>
    </lineage>
</organism>
<dbReference type="SUPFAM" id="SSF103481">
    <property type="entry name" value="Multidrug resistance efflux transporter EmrE"/>
    <property type="match status" value="2"/>
</dbReference>
<feature type="transmembrane region" description="Helical" evidence="6">
    <location>
        <begin position="154"/>
        <end position="174"/>
    </location>
</feature>
<proteinExistence type="inferred from homology"/>
<protein>
    <submittedName>
        <fullName evidence="8">DMT family transporter</fullName>
    </submittedName>
</protein>
<comment type="subcellular location">
    <subcellularLocation>
        <location evidence="1">Membrane</location>
        <topology evidence="1">Multi-pass membrane protein</topology>
    </subcellularLocation>
</comment>
<feature type="transmembrane region" description="Helical" evidence="6">
    <location>
        <begin position="212"/>
        <end position="235"/>
    </location>
</feature>
<dbReference type="InterPro" id="IPR000620">
    <property type="entry name" value="EamA_dom"/>
</dbReference>
<evidence type="ECO:0000313" key="8">
    <source>
        <dbReference type="EMBL" id="WPU93614.1"/>
    </source>
</evidence>
<evidence type="ECO:0000256" key="3">
    <source>
        <dbReference type="ARBA" id="ARBA00022692"/>
    </source>
</evidence>
<comment type="similarity">
    <text evidence="2">Belongs to the EamA transporter family.</text>
</comment>
<feature type="transmembrane region" description="Helical" evidence="6">
    <location>
        <begin position="247"/>
        <end position="267"/>
    </location>
</feature>
<evidence type="ECO:0000313" key="9">
    <source>
        <dbReference type="Proteomes" id="UP001324380"/>
    </source>
</evidence>
<evidence type="ECO:0000256" key="2">
    <source>
        <dbReference type="ARBA" id="ARBA00007362"/>
    </source>
</evidence>
<dbReference type="PANTHER" id="PTHR32322:SF2">
    <property type="entry name" value="EAMA DOMAIN-CONTAINING PROTEIN"/>
    <property type="match status" value="1"/>
</dbReference>
<feature type="transmembrane region" description="Helical" evidence="6">
    <location>
        <begin position="36"/>
        <end position="57"/>
    </location>
</feature>
<dbReference type="InterPro" id="IPR050638">
    <property type="entry name" value="AA-Vitamin_Transporters"/>
</dbReference>
<dbReference type="EMBL" id="CP139558">
    <property type="protein sequence ID" value="WPU93614.1"/>
    <property type="molecule type" value="Genomic_DNA"/>
</dbReference>
<name>A0ABZ0TKB9_9SPHI</name>
<evidence type="ECO:0000256" key="5">
    <source>
        <dbReference type="ARBA" id="ARBA00023136"/>
    </source>
</evidence>
<dbReference type="RefSeq" id="WP_321562748.1">
    <property type="nucleotide sequence ID" value="NZ_CP139558.1"/>
</dbReference>
<dbReference type="Pfam" id="PF00892">
    <property type="entry name" value="EamA"/>
    <property type="match status" value="2"/>
</dbReference>